<dbReference type="RefSeq" id="WP_263710595.1">
    <property type="nucleotide sequence ID" value="NZ_JAOWKX010000001.1"/>
</dbReference>
<organism evidence="1 2">
    <name type="scientific">Fluctibacter corallii</name>
    <dbReference type="NCBI Taxonomy" id="2984329"/>
    <lineage>
        <taxon>Bacteria</taxon>
        <taxon>Pseudomonadati</taxon>
        <taxon>Pseudomonadota</taxon>
        <taxon>Gammaproteobacteria</taxon>
        <taxon>Alteromonadales</taxon>
        <taxon>Alteromonadaceae</taxon>
        <taxon>Fluctibacter</taxon>
    </lineage>
</organism>
<comment type="caution">
    <text evidence="1">The sequence shown here is derived from an EMBL/GenBank/DDBJ whole genome shotgun (WGS) entry which is preliminary data.</text>
</comment>
<keyword evidence="2" id="KW-1185">Reference proteome</keyword>
<reference evidence="1 2" key="1">
    <citation type="submission" date="2022-10" db="EMBL/GenBank/DDBJ databases">
        <title>Aestuariibacter sp. AA17 isolated from Montipora capitata coral fragment.</title>
        <authorList>
            <person name="Emsley S.A."/>
            <person name="Pfannmuller K.M."/>
            <person name="Loughran R.M."/>
            <person name="Shlafstein M."/>
            <person name="Papke E."/>
            <person name="Saw J.H."/>
            <person name="Ushijima B."/>
            <person name="Videau P."/>
        </authorList>
    </citation>
    <scope>NUCLEOTIDE SEQUENCE [LARGE SCALE GENOMIC DNA]</scope>
    <source>
        <strain evidence="1 2">AA17</strain>
    </source>
</reference>
<dbReference type="Proteomes" id="UP001652504">
    <property type="component" value="Unassembled WGS sequence"/>
</dbReference>
<protein>
    <submittedName>
        <fullName evidence="1">Uncharacterized protein</fullName>
    </submittedName>
</protein>
<evidence type="ECO:0000313" key="1">
    <source>
        <dbReference type="EMBL" id="MCV2883395.1"/>
    </source>
</evidence>
<evidence type="ECO:0000313" key="2">
    <source>
        <dbReference type="Proteomes" id="UP001652504"/>
    </source>
</evidence>
<accession>A0ABT3A3X9</accession>
<sequence length="120" mass="12687">MLISIAGQSVARALLTCESHSHEATSHTSQHHELTVQNHSQSVSSCHESSVDLTDIDKAQDTPDCCSLSCQCPENACSSLAIAAVYLSNDVVTSSQKANSYQTFLPSADVAALKRPPISA</sequence>
<name>A0ABT3A3X9_9ALTE</name>
<gene>
    <name evidence="1" type="ORF">OE749_01620</name>
</gene>
<proteinExistence type="predicted"/>
<dbReference type="EMBL" id="JAOWKX010000001">
    <property type="protein sequence ID" value="MCV2883395.1"/>
    <property type="molecule type" value="Genomic_DNA"/>
</dbReference>